<proteinExistence type="predicted"/>
<protein>
    <submittedName>
        <fullName evidence="1">Uncharacterized protein</fullName>
    </submittedName>
</protein>
<keyword evidence="2" id="KW-1185">Reference proteome</keyword>
<reference evidence="1 2" key="1">
    <citation type="submission" date="2019-02" db="EMBL/GenBank/DDBJ databases">
        <title>Deep-cultivation of Planctomycetes and their phenomic and genomic characterization uncovers novel biology.</title>
        <authorList>
            <person name="Wiegand S."/>
            <person name="Jogler M."/>
            <person name="Boedeker C."/>
            <person name="Pinto D."/>
            <person name="Vollmers J."/>
            <person name="Rivas-Marin E."/>
            <person name="Kohn T."/>
            <person name="Peeters S.H."/>
            <person name="Heuer A."/>
            <person name="Rast P."/>
            <person name="Oberbeckmann S."/>
            <person name="Bunk B."/>
            <person name="Jeske O."/>
            <person name="Meyerdierks A."/>
            <person name="Storesund J.E."/>
            <person name="Kallscheuer N."/>
            <person name="Luecker S."/>
            <person name="Lage O.M."/>
            <person name="Pohl T."/>
            <person name="Merkel B.J."/>
            <person name="Hornburger P."/>
            <person name="Mueller R.-W."/>
            <person name="Bruemmer F."/>
            <person name="Labrenz M."/>
            <person name="Spormann A.M."/>
            <person name="Op den Camp H."/>
            <person name="Overmann J."/>
            <person name="Amann R."/>
            <person name="Jetten M.S.M."/>
            <person name="Mascher T."/>
            <person name="Medema M.H."/>
            <person name="Devos D.P."/>
            <person name="Kaster A.-K."/>
            <person name="Ovreas L."/>
            <person name="Rohde M."/>
            <person name="Galperin M.Y."/>
            <person name="Jogler C."/>
        </authorList>
    </citation>
    <scope>NUCLEOTIDE SEQUENCE [LARGE SCALE GENOMIC DNA]</scope>
    <source>
        <strain evidence="1 2">V22</strain>
    </source>
</reference>
<accession>A0A517T497</accession>
<dbReference type="KEGG" id="chya:V22_04100"/>
<organism evidence="1 2">
    <name type="scientific">Calycomorphotria hydatis</name>
    <dbReference type="NCBI Taxonomy" id="2528027"/>
    <lineage>
        <taxon>Bacteria</taxon>
        <taxon>Pseudomonadati</taxon>
        <taxon>Planctomycetota</taxon>
        <taxon>Planctomycetia</taxon>
        <taxon>Planctomycetales</taxon>
        <taxon>Planctomycetaceae</taxon>
        <taxon>Calycomorphotria</taxon>
    </lineage>
</organism>
<dbReference type="AlphaFoldDB" id="A0A517T497"/>
<dbReference type="EMBL" id="CP036316">
    <property type="protein sequence ID" value="QDT63192.1"/>
    <property type="molecule type" value="Genomic_DNA"/>
</dbReference>
<sequence length="69" mass="8250">MWVIWRNQIVPELLRTVEICIPERSFRACNGFRPRSLEFFSIQGPQVATKNTIVCYFTEFSLNIGYYWL</sequence>
<name>A0A517T497_9PLAN</name>
<gene>
    <name evidence="1" type="ORF">V22_04100</name>
</gene>
<evidence type="ECO:0000313" key="2">
    <source>
        <dbReference type="Proteomes" id="UP000319976"/>
    </source>
</evidence>
<dbReference type="Proteomes" id="UP000319976">
    <property type="component" value="Chromosome"/>
</dbReference>
<evidence type="ECO:0000313" key="1">
    <source>
        <dbReference type="EMBL" id="QDT63192.1"/>
    </source>
</evidence>